<keyword evidence="3" id="KW-1185">Reference proteome</keyword>
<evidence type="ECO:0000313" key="3">
    <source>
        <dbReference type="Proteomes" id="UP001549320"/>
    </source>
</evidence>
<protein>
    <submittedName>
        <fullName evidence="2">Catechol 2,3-dioxygenase-like lactoylglutathione lyase family enzyme</fullName>
    </submittedName>
</protein>
<dbReference type="RefSeq" id="WP_354445104.1">
    <property type="nucleotide sequence ID" value="NZ_JBEPSH010000006.1"/>
</dbReference>
<dbReference type="Pfam" id="PF13468">
    <property type="entry name" value="Glyoxalase_3"/>
    <property type="match status" value="1"/>
</dbReference>
<dbReference type="InterPro" id="IPR025870">
    <property type="entry name" value="Glyoxalase-like_dom"/>
</dbReference>
<sequence length="292" mass="31201">MSDLSRGDIDSINHVGVAVHDLDAASSLYERMGFTLSELSVHSGASKVGEPVQLMATGNRCAVFANNYVELLGIVNPGKLDWGWGKFLDKFQGAHIICFGCQDPATVDQRAKASGINTSGVVHLQRDVETATGKQTASFECVHLGESPEGLMQAAFHRTPELIHQPRHMQHANGANGITSIVLQSQDPRATATRYSGLTGLPVVQHTDAFEITLPNGNKLKFVSVEHIAKLYPGSLFPPGPSIAAVGFSVKNLGDTHTLLAQGGFRAKRLADQVVVPAEDALGVVHFFEQSA</sequence>
<dbReference type="SUPFAM" id="SSF54593">
    <property type="entry name" value="Glyoxalase/Bleomycin resistance protein/Dihydroxybiphenyl dioxygenase"/>
    <property type="match status" value="1"/>
</dbReference>
<reference evidence="2 3" key="1">
    <citation type="submission" date="2024-06" db="EMBL/GenBank/DDBJ databases">
        <title>Sorghum-associated microbial communities from plants grown in Nebraska, USA.</title>
        <authorList>
            <person name="Schachtman D."/>
        </authorList>
    </citation>
    <scope>NUCLEOTIDE SEQUENCE [LARGE SCALE GENOMIC DNA]</scope>
    <source>
        <strain evidence="2 3">2709</strain>
    </source>
</reference>
<dbReference type="PROSITE" id="PS51819">
    <property type="entry name" value="VOC"/>
    <property type="match status" value="1"/>
</dbReference>
<dbReference type="InterPro" id="IPR037523">
    <property type="entry name" value="VOC_core"/>
</dbReference>
<feature type="domain" description="VOC" evidence="1">
    <location>
        <begin position="177"/>
        <end position="292"/>
    </location>
</feature>
<accession>A0ABV2QAS9</accession>
<dbReference type="Gene3D" id="3.10.180.10">
    <property type="entry name" value="2,3-Dihydroxybiphenyl 1,2-Dioxygenase, domain 1"/>
    <property type="match status" value="1"/>
</dbReference>
<comment type="caution">
    <text evidence="2">The sequence shown here is derived from an EMBL/GenBank/DDBJ whole genome shotgun (WGS) entry which is preliminary data.</text>
</comment>
<dbReference type="EMBL" id="JBEPSH010000006">
    <property type="protein sequence ID" value="MET4578124.1"/>
    <property type="molecule type" value="Genomic_DNA"/>
</dbReference>
<name>A0ABV2QAS9_9BURK</name>
<evidence type="ECO:0000313" key="2">
    <source>
        <dbReference type="EMBL" id="MET4578124.1"/>
    </source>
</evidence>
<dbReference type="Proteomes" id="UP001549320">
    <property type="component" value="Unassembled WGS sequence"/>
</dbReference>
<organism evidence="2 3">
    <name type="scientific">Ottowia thiooxydans</name>
    <dbReference type="NCBI Taxonomy" id="219182"/>
    <lineage>
        <taxon>Bacteria</taxon>
        <taxon>Pseudomonadati</taxon>
        <taxon>Pseudomonadota</taxon>
        <taxon>Betaproteobacteria</taxon>
        <taxon>Burkholderiales</taxon>
        <taxon>Comamonadaceae</taxon>
        <taxon>Ottowia</taxon>
    </lineage>
</organism>
<gene>
    <name evidence="2" type="ORF">ABIE13_003240</name>
</gene>
<evidence type="ECO:0000259" key="1">
    <source>
        <dbReference type="PROSITE" id="PS51819"/>
    </source>
</evidence>
<proteinExistence type="predicted"/>
<dbReference type="InterPro" id="IPR029068">
    <property type="entry name" value="Glyas_Bleomycin-R_OHBP_Dase"/>
</dbReference>